<dbReference type="RefSeq" id="WP_097328426.1">
    <property type="nucleotide sequence ID" value="NZ_OBDY01000038.1"/>
</dbReference>
<dbReference type="OrthoDB" id="4557591at2"/>
<reference evidence="2 3" key="1">
    <citation type="submission" date="2017-09" db="EMBL/GenBank/DDBJ databases">
        <authorList>
            <person name="Ehlers B."/>
            <person name="Leendertz F.H."/>
        </authorList>
    </citation>
    <scope>NUCLEOTIDE SEQUENCE [LARGE SCALE GENOMIC DNA]</scope>
    <source>
        <strain evidence="2 3">CGMCC 4.6857</strain>
    </source>
</reference>
<organism evidence="2 3">
    <name type="scientific">Paractinoplanes atraurantiacus</name>
    <dbReference type="NCBI Taxonomy" id="1036182"/>
    <lineage>
        <taxon>Bacteria</taxon>
        <taxon>Bacillati</taxon>
        <taxon>Actinomycetota</taxon>
        <taxon>Actinomycetes</taxon>
        <taxon>Micromonosporales</taxon>
        <taxon>Micromonosporaceae</taxon>
        <taxon>Paractinoplanes</taxon>
    </lineage>
</organism>
<name>A0A285KEH8_9ACTN</name>
<feature type="transmembrane region" description="Helical" evidence="1">
    <location>
        <begin position="6"/>
        <end position="24"/>
    </location>
</feature>
<keyword evidence="1" id="KW-0812">Transmembrane</keyword>
<accession>A0A285KEH8</accession>
<feature type="transmembrane region" description="Helical" evidence="1">
    <location>
        <begin position="57"/>
        <end position="80"/>
    </location>
</feature>
<keyword evidence="1" id="KW-0472">Membrane</keyword>
<dbReference type="Proteomes" id="UP000219612">
    <property type="component" value="Unassembled WGS sequence"/>
</dbReference>
<gene>
    <name evidence="2" type="ORF">SAMN05421748_13825</name>
</gene>
<evidence type="ECO:0000313" key="3">
    <source>
        <dbReference type="Proteomes" id="UP000219612"/>
    </source>
</evidence>
<keyword evidence="3" id="KW-1185">Reference proteome</keyword>
<sequence length="105" mass="10843">MRLLNAGRLVAAVLSLTTFVYLFVHDSWRADNLFLVPDLILVAALAVAAALPARHAAVALPVAFAYAGGVLATSVASYAVRSELGLPSLAGAVTALALARTRRTA</sequence>
<protein>
    <submittedName>
        <fullName evidence="2">Uncharacterized protein</fullName>
    </submittedName>
</protein>
<dbReference type="AlphaFoldDB" id="A0A285KEH8"/>
<keyword evidence="1" id="KW-1133">Transmembrane helix</keyword>
<dbReference type="EMBL" id="OBDY01000038">
    <property type="protein sequence ID" value="SNY70653.1"/>
    <property type="molecule type" value="Genomic_DNA"/>
</dbReference>
<evidence type="ECO:0000256" key="1">
    <source>
        <dbReference type="SAM" id="Phobius"/>
    </source>
</evidence>
<proteinExistence type="predicted"/>
<feature type="transmembrane region" description="Helical" evidence="1">
    <location>
        <begin position="33"/>
        <end position="51"/>
    </location>
</feature>
<evidence type="ECO:0000313" key="2">
    <source>
        <dbReference type="EMBL" id="SNY70653.1"/>
    </source>
</evidence>